<evidence type="ECO:0000256" key="2">
    <source>
        <dbReference type="SAM" id="MobiDB-lite"/>
    </source>
</evidence>
<feature type="compositionally biased region" description="Basic and acidic residues" evidence="2">
    <location>
        <begin position="1235"/>
        <end position="1245"/>
    </location>
</feature>
<dbReference type="InterPro" id="IPR019734">
    <property type="entry name" value="TPR_rpt"/>
</dbReference>
<reference evidence="3" key="1">
    <citation type="submission" date="2020-05" db="UniProtKB">
        <authorList>
            <consortium name="EnsemblMetazoa"/>
        </authorList>
    </citation>
    <scope>IDENTIFICATION</scope>
    <source>
        <strain evidence="3">BB02</strain>
    </source>
</reference>
<dbReference type="OrthoDB" id="2357150at2759"/>
<dbReference type="Proteomes" id="UP000076420">
    <property type="component" value="Unassembled WGS sequence"/>
</dbReference>
<keyword evidence="1" id="KW-0802">TPR repeat</keyword>
<dbReference type="KEGG" id="bgt:106072194"/>
<name>A0A2C9M2V0_BIOGL</name>
<evidence type="ECO:0000256" key="1">
    <source>
        <dbReference type="PROSITE-ProRule" id="PRU00339"/>
    </source>
</evidence>
<evidence type="ECO:0000313" key="4">
    <source>
        <dbReference type="Proteomes" id="UP000076420"/>
    </source>
</evidence>
<feature type="region of interest" description="Disordered" evidence="2">
    <location>
        <begin position="1599"/>
        <end position="1630"/>
    </location>
</feature>
<feature type="repeat" description="TPR" evidence="1">
    <location>
        <begin position="515"/>
        <end position="548"/>
    </location>
</feature>
<organism evidence="3 4">
    <name type="scientific">Biomphalaria glabrata</name>
    <name type="common">Bloodfluke planorb</name>
    <name type="synonym">Freshwater snail</name>
    <dbReference type="NCBI Taxonomy" id="6526"/>
    <lineage>
        <taxon>Eukaryota</taxon>
        <taxon>Metazoa</taxon>
        <taxon>Spiralia</taxon>
        <taxon>Lophotrochozoa</taxon>
        <taxon>Mollusca</taxon>
        <taxon>Gastropoda</taxon>
        <taxon>Heterobranchia</taxon>
        <taxon>Euthyneura</taxon>
        <taxon>Panpulmonata</taxon>
        <taxon>Hygrophila</taxon>
        <taxon>Lymnaeoidea</taxon>
        <taxon>Planorbidae</taxon>
        <taxon>Biomphalaria</taxon>
    </lineage>
</organism>
<proteinExistence type="predicted"/>
<gene>
    <name evidence="3" type="primary">106072194</name>
</gene>
<dbReference type="STRING" id="6526.A0A2C9M2V0"/>
<dbReference type="VEuPathDB" id="VectorBase:BGLAX_045795"/>
<feature type="compositionally biased region" description="Basic and acidic residues" evidence="2">
    <location>
        <begin position="1495"/>
        <end position="1516"/>
    </location>
</feature>
<feature type="region of interest" description="Disordered" evidence="2">
    <location>
        <begin position="782"/>
        <end position="821"/>
    </location>
</feature>
<feature type="compositionally biased region" description="Polar residues" evidence="2">
    <location>
        <begin position="785"/>
        <end position="800"/>
    </location>
</feature>
<dbReference type="EnsemblMetazoa" id="BGLB037923-RA">
    <property type="protein sequence ID" value="BGLB037923-PA"/>
    <property type="gene ID" value="BGLB037923"/>
</dbReference>
<feature type="region of interest" description="Disordered" evidence="2">
    <location>
        <begin position="1922"/>
        <end position="1943"/>
    </location>
</feature>
<accession>A0A2C9M2V0</accession>
<feature type="compositionally biased region" description="Polar residues" evidence="2">
    <location>
        <begin position="807"/>
        <end position="817"/>
    </location>
</feature>
<sequence>MSGENGHGRSKADVGDELGQTLQRIEDLVETNKIDEAYKLILHTNYQLKFANNIQWFLGIDSFFKNYVNKTPAMSKDPEFNVHYFYTLRNITMLLMSSRSRKDYGAIADTLNRLDQQLWRNTSLFTLDTIWRWTFLEIKAQFYFLIGYYLIETTQNIGQQQDFLTYVVGACLFASFKANGEEAMTHVGQPQRKFVQWWYHQSQDRLSQIGHLLKHLSKGEVLEWSTRHASAAVKGKLFDIFVLVFGQSDDARRKHSYFLHASEMHSNTLTSRINPMSDGQAIAYDTASFKLHLNDLSHLVWLCLQYFEPGKNYQPVYPFFVIDDLPPGLCKFDLPNGLIKSLCQMDILVFLLATVYCVNNQIRLDESQNDSRLLLPPLASYPLCSEDQARWWSEAYHFFNHTESEQRQQSNMRKILTKGIETVRLIGLHGMSLTLMVHIARSLSKITQLLNEKNVDSCDLELVATEEREKIFWEAVIKELGRLKRHEDIELPEDRLFKHSLGARITLEGLKEIQDEAYFSLGSIAYNHSKYKQAVELFEKAYSPEAQLQLAKSYKKLAEEEQSENMSYELSAYRAREVLFNLIANYKYDKGFNKTVLKELDDIDWILHREHFRNIEETEESFLQFSPRSRTLSDRDVTGGARKKLFSRTSPGRPNVDTVRHEPSSVIDSNSLTLCRSQPSTELLTEQITHLNHTCLDLQRNIHERNREDLQNQELILSMFAEQSNHLMACNKQIFDELVESRKMMTNVLSENTQTMKAIKECVGENKTSIIEMKEAIKTLRSEISEPQNGPSQSSSNYATQRRVRSRASQPALNSHDTQTRHEFEVARHVDRGSLEPRDGQFAEAYDQMTENQWYLHQSNFLPEHQNESLKENMSVTSRQAQNPITPGLFPTASAQQEYRHSTQAYKNEHLLKPHTDLFGGQHVQRMSTQPGNVMFAPAQEGLFMFTTHQGSFMAIPTQQGPFMDKATQQVSLGATPTQQGSFMAIPTQQGPFMDKATQQVPFMTAPTQQVPFITTATQQGPFMTAPTQQIPFMTTATQQGPFMTAPTQQGPFMDKATHQVSLGATPTQQGSFMAIPTQQGPFMTAPIQQGPFMTTATQQGPFMTAPRQQGPFMTTATQQGPFMTTATQQGPFITTATQQGPFVTTATHQGNDMNAPLEQANLRYTPTKERNAVAGPLQKENAIATTTQQEVFDISQTLQHQEHSFPLIQNNKPLADPMQSDISGQNVPSVTENENQKTLHDKIPSPKTQELDSLINKHNSGDLAQEISSHSDTPYSFKLFESPIKSSFKIPKCVFDHFGVENESTENPSSITDTDITDTDIPSPEIEQLDSTINKQNSGYLVEEFSSQSDSSQATNFFESPRISSWKIPQNVFVHSDVENKSIGNSLSITYADNILGQDDDIQSSFTDDISLGTVVESGVMFYESPALLVPEQSRKIVRDHEYYERFSSTETDNTIGQEDDIQSSCTDDIFLGTVIESGAMFFESPVVLIEDKSRRQIGGDHEDHETSTMSEARRYSTISQDDDLVSSSTDDSCSEDVSEDSDTQDKIILFERKALPVNGEDTKKILSNGFISNLSGSRAKQTTHSKMNSLVSISSFGPQPNKPETSLVSNNSFGPQPNKPETSLVSNSSFGLQLSKPEASFESNSYHGTKPGTPITRYFGIKSSEMGLSGQLCDFQFGPTAQNFSGAQLSFGPQTNIQETSLASNSSFGLQLSKPEASLASNSSFGLQLSKPEASLASNSSFGLQVSKPEASLASNSSFGLELSKPETSLASNSSFGLQLSKPEASFESKSYHGTKPGTPLTRCFGVKSSEMGLSGQLCDFQFGPTAQNFSGAQHNSQLRFDSVDKQNHELSDKKIENIGSTSNSKETVPIQASSFVEHVHTHHVVSSIHDDAADDKTSYLNNTSFMDVPNQDRVVEKRMDANGDLPDSVKSTTSEVGSNH</sequence>
<dbReference type="PROSITE" id="PS50005">
    <property type="entry name" value="TPR"/>
    <property type="match status" value="1"/>
</dbReference>
<feature type="compositionally biased region" description="Polar residues" evidence="2">
    <location>
        <begin position="1932"/>
        <end position="1943"/>
    </location>
</feature>
<feature type="compositionally biased region" description="Acidic residues" evidence="2">
    <location>
        <begin position="1534"/>
        <end position="1544"/>
    </location>
</feature>
<protein>
    <submittedName>
        <fullName evidence="3">Uncharacterized protein</fullName>
    </submittedName>
</protein>
<feature type="region of interest" description="Disordered" evidence="2">
    <location>
        <begin position="1495"/>
        <end position="1544"/>
    </location>
</feature>
<feature type="region of interest" description="Disordered" evidence="2">
    <location>
        <begin position="1227"/>
        <end position="1246"/>
    </location>
</feature>
<evidence type="ECO:0000313" key="3">
    <source>
        <dbReference type="EnsemblMetazoa" id="BGLB037923-PA"/>
    </source>
</evidence>
<dbReference type="VEuPathDB" id="VectorBase:BGLB037923"/>